<dbReference type="PANTHER" id="PTHR30121">
    <property type="entry name" value="UNCHARACTERIZED PROTEIN YJGR-RELATED"/>
    <property type="match status" value="1"/>
</dbReference>
<dbReference type="PANTHER" id="PTHR30121:SF12">
    <property type="entry name" value="TYPE IV SECRETION SYSTEM PROTEIN CAGE"/>
    <property type="match status" value="1"/>
</dbReference>
<evidence type="ECO:0000313" key="7">
    <source>
        <dbReference type="Proteomes" id="UP000036959"/>
    </source>
</evidence>
<keyword evidence="2" id="KW-0547">Nucleotide-binding</keyword>
<protein>
    <submittedName>
        <fullName evidence="6">ATPase</fullName>
    </submittedName>
</protein>
<dbReference type="RefSeq" id="WP_050453105.1">
    <property type="nucleotide sequence ID" value="NZ_LFJJ01000037.1"/>
</dbReference>
<proteinExistence type="inferred from homology"/>
<keyword evidence="7" id="KW-1185">Reference proteome</keyword>
<dbReference type="GO" id="GO:0005524">
    <property type="term" value="F:ATP binding"/>
    <property type="evidence" value="ECO:0007669"/>
    <property type="project" value="UniProtKB-KW"/>
</dbReference>
<evidence type="ECO:0000259" key="4">
    <source>
        <dbReference type="Pfam" id="PF03135"/>
    </source>
</evidence>
<evidence type="ECO:0000256" key="1">
    <source>
        <dbReference type="ARBA" id="ARBA00006512"/>
    </source>
</evidence>
<sequence length="901" mass="100668">MNLADRQYLLENSGFLPSQIPYKVHATHEFLSTQAGDYVTVLSVDGVTFQTSDIGDVNIAHETLNIILRNLASPHLSIWTHTVHDEEKTYVDGSFPTTFATKFNDVYRADVSGTRLMSSRIYITLVYRPIVEKAERAVLLRKNTNKRAADELAEVHTEARDKLTDAVRTLSRMLARYNPVQLKTYRHRGSLFSEVLEFFGYLVNGYWQRVPVLPADISTYLPTARPIWGVDAYELRGPVETRYGVFLAFQTYPGSTYPGLLDGLLTEPFSYVLTQSYQFMDRTSAQESLQKERNKLAGSGNLVEEQIADIDDKIRMLNNGEIVYGGHHLSLNVFGKDQKTLRNAVAVAQTALGSVGCNVAREDDALVEAFLAQLPGNFRERPRLSGLDSRNFAALSAFHNYPTGQKENNQWGDAIVMMRTTAGSPYFFNYHHSKAAIQKLIRNSASLDYDATVTATEENASEEERRNARDVYASIAEQQVTALQVAKDEEEYLDDDVPPTAFVDESEGPFRDAPFAKRTPEIQAAVKKQMVANLGNMIIIGPAGSGKTVMQGVLATFSTKIPAMRIAVLDKDEGMKLMVVANGGTYLSIKHETDERGNARYSGMAPLQMVTNEANTALVIRLVRKLCAPAGQTLSMQESNSITYAAREVMKRPASERRLRQVYDLIPSDSSEGAKARLEQWVYDGDHAWVFDGERDHISLGAKLVGFDITDFLEIPELRSPIIMYLAHRVRHEMITGSPFVWFWDEFWKSLQDEELSYIAKDELKTIRKKNGLLVMGTQEAEDIVNSPISSTIIQQTATMILCPNPKGDRKAYVDGLKLTETEFQIVVSGMPVGSNRYLVKQGHSSVVVELDLSAPSFADSLSILSGTKENVRLYESIVAELGTSNPDAWLPVFYQRRNAA</sequence>
<dbReference type="Gene3D" id="3.40.50.300">
    <property type="entry name" value="P-loop containing nucleotide triphosphate hydrolases"/>
    <property type="match status" value="1"/>
</dbReference>
<dbReference type="InterPro" id="IPR027417">
    <property type="entry name" value="P-loop_NTPase"/>
</dbReference>
<dbReference type="PATRIC" id="fig|242163.4.peg.4835"/>
<organism evidence="6 7">
    <name type="scientific">Candidatus Burkholderia verschuerenii</name>
    <dbReference type="NCBI Taxonomy" id="242163"/>
    <lineage>
        <taxon>Bacteria</taxon>
        <taxon>Pseudomonadati</taxon>
        <taxon>Pseudomonadota</taxon>
        <taxon>Betaproteobacteria</taxon>
        <taxon>Burkholderiales</taxon>
        <taxon>Burkholderiaceae</taxon>
        <taxon>Burkholderia</taxon>
    </lineage>
</organism>
<reference evidence="7" key="1">
    <citation type="submission" date="2015-06" db="EMBL/GenBank/DDBJ databases">
        <title>Comparative genomics of Burkholderia leaf nodule symbionts.</title>
        <authorList>
            <person name="Carlier A."/>
            <person name="Eberl L."/>
            <person name="Pinto-Carbo M."/>
        </authorList>
    </citation>
    <scope>NUCLEOTIDE SEQUENCE [LARGE SCALE GENOMIC DNA]</scope>
    <source>
        <strain evidence="7">UZHbot4</strain>
    </source>
</reference>
<dbReference type="OrthoDB" id="9816422at2"/>
<evidence type="ECO:0000313" key="6">
    <source>
        <dbReference type="EMBL" id="KND60960.1"/>
    </source>
</evidence>
<dbReference type="InterPro" id="IPR018145">
    <property type="entry name" value="CagE_TrbE_VirB_cntrl_dom"/>
</dbReference>
<dbReference type="EMBL" id="LFJJ01000037">
    <property type="protein sequence ID" value="KND60960.1"/>
    <property type="molecule type" value="Genomic_DNA"/>
</dbReference>
<comment type="caution">
    <text evidence="6">The sequence shown here is derived from an EMBL/GenBank/DDBJ whole genome shotgun (WGS) entry which is preliminary data.</text>
</comment>
<dbReference type="SUPFAM" id="SSF52540">
    <property type="entry name" value="P-loop containing nucleoside triphosphate hydrolases"/>
    <property type="match status" value="1"/>
</dbReference>
<evidence type="ECO:0000256" key="3">
    <source>
        <dbReference type="ARBA" id="ARBA00022840"/>
    </source>
</evidence>
<dbReference type="Pfam" id="PF03135">
    <property type="entry name" value="CagE_TrbE_VirB"/>
    <property type="match status" value="1"/>
</dbReference>
<feature type="domain" description="CagE TrbE VirB component of type IV transporter system central" evidence="4">
    <location>
        <begin position="181"/>
        <end position="383"/>
    </location>
</feature>
<gene>
    <name evidence="6" type="ORF">BVER_00830</name>
</gene>
<dbReference type="Gene3D" id="1.10.8.730">
    <property type="match status" value="1"/>
</dbReference>
<evidence type="ECO:0000259" key="5">
    <source>
        <dbReference type="Pfam" id="PF19044"/>
    </source>
</evidence>
<dbReference type="AlphaFoldDB" id="A0A0L0MF98"/>
<keyword evidence="3" id="KW-0067">ATP-binding</keyword>
<name>A0A0L0MF98_9BURK</name>
<dbReference type="Proteomes" id="UP000036959">
    <property type="component" value="Unassembled WGS sequence"/>
</dbReference>
<accession>A0A0L0MF98</accession>
<feature type="domain" description="TraG P-loop" evidence="5">
    <location>
        <begin position="524"/>
        <end position="807"/>
    </location>
</feature>
<comment type="similarity">
    <text evidence="1">Belongs to the TrbE/VirB4 family.</text>
</comment>
<dbReference type="Pfam" id="PF19044">
    <property type="entry name" value="P-loop_TraG"/>
    <property type="match status" value="1"/>
</dbReference>
<evidence type="ECO:0000256" key="2">
    <source>
        <dbReference type="ARBA" id="ARBA00022741"/>
    </source>
</evidence>
<dbReference type="InterPro" id="IPR051162">
    <property type="entry name" value="T4SS_component"/>
</dbReference>
<dbReference type="InterPro" id="IPR043964">
    <property type="entry name" value="P-loop_TraG"/>
</dbReference>